<sequence length="342" mass="38508">MKFKSQVFDFLQSFISMIHTQFNKNIKVIRTDNGLKFLSDRCQSLFRSLGIIHQRSCTYSPPQNGVVECKHQHLLATARSLLFQASLSDKFWGDCVLTATYLINRVPSRQLNWSTPYQLLHNKPPSYSNLRVLGCVCYATNTTPHKSKLDTRSFKCIFLGYPSGQKGYRLFNLDSQSYLVCRDVIFYEHIFPYRSPISVYSGCPLPVIPVHEDCPSPSPNPPSITNAGVSPLPSSPASPPSPIVSVQPTRKSTRPTLRPSWLKDFICSTNSDYGLPFSSHISSSYNCFVASLSNLQEPHHYKQAVQQEEWVEAMNQELLALGKNDTWEVVPLPPGKKAIGCK</sequence>
<dbReference type="Pfam" id="PF25597">
    <property type="entry name" value="SH3_retrovirus"/>
    <property type="match status" value="1"/>
</dbReference>
<evidence type="ECO:0000256" key="1">
    <source>
        <dbReference type="SAM" id="MobiDB-lite"/>
    </source>
</evidence>
<evidence type="ECO:0000313" key="3">
    <source>
        <dbReference type="EMBL" id="KAL0373952.1"/>
    </source>
</evidence>
<feature type="domain" description="Integrase catalytic" evidence="2">
    <location>
        <begin position="1"/>
        <end position="124"/>
    </location>
</feature>
<dbReference type="EMBL" id="JACGWJ010000014">
    <property type="protein sequence ID" value="KAL0373952.1"/>
    <property type="molecule type" value="Genomic_DNA"/>
</dbReference>
<proteinExistence type="predicted"/>
<accession>A0AAW2R1J8</accession>
<dbReference type="InterPro" id="IPR012337">
    <property type="entry name" value="RNaseH-like_sf"/>
</dbReference>
<dbReference type="InterPro" id="IPR036397">
    <property type="entry name" value="RNaseH_sf"/>
</dbReference>
<evidence type="ECO:0000259" key="2">
    <source>
        <dbReference type="PROSITE" id="PS50994"/>
    </source>
</evidence>
<comment type="caution">
    <text evidence="3">The sequence shown here is derived from an EMBL/GenBank/DDBJ whole genome shotgun (WGS) entry which is preliminary data.</text>
</comment>
<name>A0AAW2R1J8_SESRA</name>
<dbReference type="SUPFAM" id="SSF53098">
    <property type="entry name" value="Ribonuclease H-like"/>
    <property type="match status" value="1"/>
</dbReference>
<protein>
    <submittedName>
        <fullName evidence="3">Copia protein</fullName>
    </submittedName>
</protein>
<dbReference type="AlphaFoldDB" id="A0AAW2R1J8"/>
<dbReference type="InterPro" id="IPR057670">
    <property type="entry name" value="SH3_retrovirus"/>
</dbReference>
<gene>
    <name evidence="3" type="ORF">Sradi_3310900</name>
</gene>
<dbReference type="PANTHER" id="PTHR42648:SF31">
    <property type="entry name" value="RNA-DIRECTED DNA POLYMERASE"/>
    <property type="match status" value="1"/>
</dbReference>
<dbReference type="PROSITE" id="PS50994">
    <property type="entry name" value="INTEGRASE"/>
    <property type="match status" value="1"/>
</dbReference>
<reference evidence="3" key="1">
    <citation type="submission" date="2020-06" db="EMBL/GenBank/DDBJ databases">
        <authorList>
            <person name="Li T."/>
            <person name="Hu X."/>
            <person name="Zhang T."/>
            <person name="Song X."/>
            <person name="Zhang H."/>
            <person name="Dai N."/>
            <person name="Sheng W."/>
            <person name="Hou X."/>
            <person name="Wei L."/>
        </authorList>
    </citation>
    <scope>NUCLEOTIDE SEQUENCE</scope>
    <source>
        <strain evidence="3">G02</strain>
        <tissue evidence="3">Leaf</tissue>
    </source>
</reference>
<feature type="compositionally biased region" description="Pro residues" evidence="1">
    <location>
        <begin position="233"/>
        <end position="242"/>
    </location>
</feature>
<dbReference type="Gene3D" id="3.30.420.10">
    <property type="entry name" value="Ribonuclease H-like superfamily/Ribonuclease H"/>
    <property type="match status" value="1"/>
</dbReference>
<dbReference type="GO" id="GO:0015074">
    <property type="term" value="P:DNA integration"/>
    <property type="evidence" value="ECO:0007669"/>
    <property type="project" value="InterPro"/>
</dbReference>
<dbReference type="InterPro" id="IPR001584">
    <property type="entry name" value="Integrase_cat-core"/>
</dbReference>
<dbReference type="InterPro" id="IPR039537">
    <property type="entry name" value="Retrotran_Ty1/copia-like"/>
</dbReference>
<organism evidence="3">
    <name type="scientific">Sesamum radiatum</name>
    <name type="common">Black benniseed</name>
    <dbReference type="NCBI Taxonomy" id="300843"/>
    <lineage>
        <taxon>Eukaryota</taxon>
        <taxon>Viridiplantae</taxon>
        <taxon>Streptophyta</taxon>
        <taxon>Embryophyta</taxon>
        <taxon>Tracheophyta</taxon>
        <taxon>Spermatophyta</taxon>
        <taxon>Magnoliopsida</taxon>
        <taxon>eudicotyledons</taxon>
        <taxon>Gunneridae</taxon>
        <taxon>Pentapetalae</taxon>
        <taxon>asterids</taxon>
        <taxon>lamiids</taxon>
        <taxon>Lamiales</taxon>
        <taxon>Pedaliaceae</taxon>
        <taxon>Sesamum</taxon>
    </lineage>
</organism>
<dbReference type="GO" id="GO:0003676">
    <property type="term" value="F:nucleic acid binding"/>
    <property type="evidence" value="ECO:0007669"/>
    <property type="project" value="InterPro"/>
</dbReference>
<reference evidence="3" key="2">
    <citation type="journal article" date="2024" name="Plant">
        <title>Genomic evolution and insights into agronomic trait innovations of Sesamum species.</title>
        <authorList>
            <person name="Miao H."/>
            <person name="Wang L."/>
            <person name="Qu L."/>
            <person name="Liu H."/>
            <person name="Sun Y."/>
            <person name="Le M."/>
            <person name="Wang Q."/>
            <person name="Wei S."/>
            <person name="Zheng Y."/>
            <person name="Lin W."/>
            <person name="Duan Y."/>
            <person name="Cao H."/>
            <person name="Xiong S."/>
            <person name="Wang X."/>
            <person name="Wei L."/>
            <person name="Li C."/>
            <person name="Ma Q."/>
            <person name="Ju M."/>
            <person name="Zhao R."/>
            <person name="Li G."/>
            <person name="Mu C."/>
            <person name="Tian Q."/>
            <person name="Mei H."/>
            <person name="Zhang T."/>
            <person name="Gao T."/>
            <person name="Zhang H."/>
        </authorList>
    </citation>
    <scope>NUCLEOTIDE SEQUENCE</scope>
    <source>
        <strain evidence="3">G02</strain>
    </source>
</reference>
<feature type="region of interest" description="Disordered" evidence="1">
    <location>
        <begin position="216"/>
        <end position="256"/>
    </location>
</feature>
<dbReference type="PANTHER" id="PTHR42648">
    <property type="entry name" value="TRANSPOSASE, PUTATIVE-RELATED"/>
    <property type="match status" value="1"/>
</dbReference>